<dbReference type="Proteomes" id="UP000663881">
    <property type="component" value="Unassembled WGS sequence"/>
</dbReference>
<sequence length="1522" mass="173607">MNLLFLGDILIFLNERNLLKSPIVLTNEHIKSEFAALRRHNKPIRIGICRCTDRSLLNNTTIKHLGSITFDEFQKLSIDNRSTPSLDESRKSLVIVDEIITNIDSKHVSNKHQTKPLIYKRSTSPARDSGFIETDGTNTSVLTDRSVNSNYIKRRSKVSLEKSEDDSTDTHKSLDSLQHSISKPIEEIKSKPSGLIYSIPISHKSRQIQRDLPTQTVTDACFIYRHQVVKQDANDDEKAAMILRGREIAYEAANTPTIPSSMPNYTHDQIRELYGELDKKTRRLQQDEYTLHTPMIHTYHDKPQWKLASPTKTKIIDECPLPKFRLEKPTENDEALLMAAYLSTGMNSPQTKPSVPVDNFYTVMMNASAKVNEWAHNNEIYLSPIEKDSSSLLLSNHMTIKQLTGSPTSNNDRPTFLGNMEQQTTNSSNQTFTNRQSRHSIRRQQQQTTDTISTSPDSSKIVAEVTPSTPGSCGMYLEPYMRHGYSLPSADHHVRDSSWQHDDIEESTVSIKNITPVDSSATRKFDIDMFPSPPMTSQIIDTDNSIDVDDGTTNSYHTAKESRGDNAHQSSLSIESDETITSTLQPLIVRDDLINNMASPEDSFYYDALASPSQINQHLPPPPPSSAEADRQHIHIDNLSEILQQIETFNHTNHRLLTRIDEDKARLPPEGEESIINIDQLVAIVEDIHRCNQTRNSHTMDNLLFIYDEIDDEQANPSINNLVEIVHALNQTPSCVDNLLFIYADDDDQITPSDDEPKHITHDSDEWSYDNLVGDSDDQVNTDHLGTIVHEALAARFQQAIKFKHEALEVNNDNNDYEDSEPHADTDNLGTIIHEALAARFQKPIKIKTSDSPHYENLPQELSKSIDDDDSMADTDNLGNIVHEALAARFQKPITMNTADQIDSQDGFPEELPDPIDELPPSDDIDNLETIIHETLAARFQKPITMKTPDQLDSHIFLEELPDAIDEPPIDNLGNIIYETLAARFQKPIKMKTPDSFKYDVFPEELPKFIDESPTANDNYGTIVQEALADRIQKPIYMESVDQSNSQVFSEESPKFVDEQAAAIDNLETDFTDQVDSEAFPEESIADTDPNAFTDRYQTPTTTTKSSDRYNFDVYSEELPELTYDESLADTNNFNTHVYENIASRYQEDNKMKSAFKFHNNFPTEESQEYIDESNDDIIEYEILQETNNEFISSNFENPADETRDEIIVYDILQDSSNEFMSSNFENPMDETIDETMVYEILQDSINKLMPLNLGNYTNESIGNTHTLETMIYEINPPMQSPNHSRLPVGNLSQIVSDSLLTSSNYHQFHQNQDKIEFTITHPPPLYDEEIYEEYGYRRTTTDPQTDDIVEKFEELCHRYSTNYEQYQTTAKQIDNEINEFERQVHEQREQNVSPVSDTTSEELITTIERIIDKPDEVKSKMIDFDNVYSTIKVTRQEDYIGKYGFDLKETVDGKIKVSSIINGNYCPHLNIGDEIISINDTKTFQTYEQCQLLLHSLWKNTYDNVQITVLKSATIPIVPSK</sequence>
<dbReference type="OrthoDB" id="10052377at2759"/>
<evidence type="ECO:0000313" key="4">
    <source>
        <dbReference type="EMBL" id="CAF1212587.1"/>
    </source>
</evidence>
<feature type="region of interest" description="Disordered" evidence="2">
    <location>
        <begin position="157"/>
        <end position="177"/>
    </location>
</feature>
<protein>
    <recommendedName>
        <fullName evidence="3">PDZ domain-containing protein</fullName>
    </recommendedName>
</protein>
<dbReference type="Proteomes" id="UP000663891">
    <property type="component" value="Unassembled WGS sequence"/>
</dbReference>
<feature type="region of interest" description="Disordered" evidence="2">
    <location>
        <begin position="534"/>
        <end position="577"/>
    </location>
</feature>
<feature type="compositionally biased region" description="Polar residues" evidence="2">
    <location>
        <begin position="402"/>
        <end position="413"/>
    </location>
</feature>
<comment type="caution">
    <text evidence="4">The sequence shown here is derived from an EMBL/GenBank/DDBJ whole genome shotgun (WGS) entry which is preliminary data.</text>
</comment>
<feature type="compositionally biased region" description="Polar residues" evidence="2">
    <location>
        <begin position="1096"/>
        <end position="1105"/>
    </location>
</feature>
<accession>A0A814X3I6</accession>
<proteinExistence type="predicted"/>
<feature type="domain" description="PDZ" evidence="3">
    <location>
        <begin position="1431"/>
        <end position="1514"/>
    </location>
</feature>
<evidence type="ECO:0000313" key="5">
    <source>
        <dbReference type="EMBL" id="CAF3800154.1"/>
    </source>
</evidence>
<dbReference type="SUPFAM" id="SSF50156">
    <property type="entry name" value="PDZ domain-like"/>
    <property type="match status" value="1"/>
</dbReference>
<feature type="region of interest" description="Disordered" evidence="2">
    <location>
        <begin position="1081"/>
        <end position="1106"/>
    </location>
</feature>
<dbReference type="PROSITE" id="PS50106">
    <property type="entry name" value="PDZ"/>
    <property type="match status" value="1"/>
</dbReference>
<feature type="compositionally biased region" description="Low complexity" evidence="2">
    <location>
        <begin position="443"/>
        <end position="459"/>
    </location>
</feature>
<reference evidence="4" key="1">
    <citation type="submission" date="2021-02" db="EMBL/GenBank/DDBJ databases">
        <authorList>
            <person name="Nowell W R."/>
        </authorList>
    </citation>
    <scope>NUCLEOTIDE SEQUENCE</scope>
</reference>
<feature type="coiled-coil region" evidence="1">
    <location>
        <begin position="1364"/>
        <end position="1391"/>
    </location>
</feature>
<evidence type="ECO:0000313" key="6">
    <source>
        <dbReference type="Proteomes" id="UP000663891"/>
    </source>
</evidence>
<dbReference type="InterPro" id="IPR036034">
    <property type="entry name" value="PDZ_sf"/>
</dbReference>
<evidence type="ECO:0000259" key="3">
    <source>
        <dbReference type="PROSITE" id="PS50106"/>
    </source>
</evidence>
<dbReference type="EMBL" id="CAJNON010000350">
    <property type="protein sequence ID" value="CAF1212587.1"/>
    <property type="molecule type" value="Genomic_DNA"/>
</dbReference>
<keyword evidence="1" id="KW-0175">Coiled coil</keyword>
<organism evidence="4 6">
    <name type="scientific">Adineta steineri</name>
    <dbReference type="NCBI Taxonomy" id="433720"/>
    <lineage>
        <taxon>Eukaryota</taxon>
        <taxon>Metazoa</taxon>
        <taxon>Spiralia</taxon>
        <taxon>Gnathifera</taxon>
        <taxon>Rotifera</taxon>
        <taxon>Eurotatoria</taxon>
        <taxon>Bdelloidea</taxon>
        <taxon>Adinetida</taxon>
        <taxon>Adinetidae</taxon>
        <taxon>Adineta</taxon>
    </lineage>
</organism>
<dbReference type="EMBL" id="CAJOAY010001142">
    <property type="protein sequence ID" value="CAF3800154.1"/>
    <property type="molecule type" value="Genomic_DNA"/>
</dbReference>
<name>A0A814X3I6_9BILA</name>
<feature type="compositionally biased region" description="Polar residues" evidence="2">
    <location>
        <begin position="567"/>
        <end position="577"/>
    </location>
</feature>
<feature type="compositionally biased region" description="Low complexity" evidence="2">
    <location>
        <begin position="422"/>
        <end position="435"/>
    </location>
</feature>
<feature type="region of interest" description="Disordered" evidence="2">
    <location>
        <begin position="402"/>
        <end position="459"/>
    </location>
</feature>
<evidence type="ECO:0000256" key="1">
    <source>
        <dbReference type="SAM" id="Coils"/>
    </source>
</evidence>
<dbReference type="InterPro" id="IPR001478">
    <property type="entry name" value="PDZ"/>
</dbReference>
<gene>
    <name evidence="5" type="ORF">OKA104_LOCUS18432</name>
    <name evidence="4" type="ORF">VCS650_LOCUS26265</name>
</gene>
<evidence type="ECO:0000256" key="2">
    <source>
        <dbReference type="SAM" id="MobiDB-lite"/>
    </source>
</evidence>